<name>A0A0F7CNC7_9ACTN</name>
<dbReference type="AlphaFoldDB" id="A0A0F7CNC7"/>
<evidence type="ECO:0000259" key="2">
    <source>
        <dbReference type="Pfam" id="PF06259"/>
    </source>
</evidence>
<accession>A0A0F7CNC7</accession>
<dbReference type="Pfam" id="PF06259">
    <property type="entry name" value="Abhydrolase_8"/>
    <property type="match status" value="1"/>
</dbReference>
<reference evidence="3" key="1">
    <citation type="submission" date="2019-08" db="EMBL/GenBank/DDBJ databases">
        <title>Complete genome sequence of a mangrove-derived Streptomyces xiamenensis.</title>
        <authorList>
            <person name="Xu J."/>
        </authorList>
    </citation>
    <scope>NUCLEOTIDE SEQUENCE</scope>
    <source>
        <strain evidence="3">318</strain>
    </source>
</reference>
<feature type="chain" id="PRO_5038770729" description="DUF1023 domain-containing protein" evidence="1">
    <location>
        <begin position="25"/>
        <end position="367"/>
    </location>
</feature>
<gene>
    <name evidence="3" type="ORF">SXIM_12970</name>
</gene>
<proteinExistence type="predicted"/>
<dbReference type="KEGG" id="sxi:SXIM_12970"/>
<evidence type="ECO:0000256" key="1">
    <source>
        <dbReference type="SAM" id="SignalP"/>
    </source>
</evidence>
<dbReference type="Proteomes" id="UP000034034">
    <property type="component" value="Chromosome"/>
</dbReference>
<sequence length="367" mass="37474">MPRRRLTRVLASTLLALTAATATGGWTFGSHTQPVQGPPAGAAAWRADDSLGVPLPDPRDAAPAEVAAFFAALTGDQRSDLAARHPLTVGNLDGAPLTLRYAANALAWQEHYGVPPDPGRQLLAFDPRGRGTFAEVFGDLPSAERTAVVVPGSDNDLDTYNTPTTWARALHDQLTADAPGTASATVAWIGYTTPDGVGPDQATDRLARAGAPRLERFLAGLAVTTAPTAAPPTVLCHSYGSVVCGLAARDAGTHLAAGDLVFLGSPGTRAGSAAALGTGARVWASRAPADWISAVPNVQVLGLGHGTDPTDPAYGARVFTSDDAGGHAGYGTPGTDALRNLSAITLGAYELIGCAPTSPECSDVPLH</sequence>
<dbReference type="HOGENOM" id="CLU_025057_0_0_11"/>
<dbReference type="EMBL" id="CP009922">
    <property type="protein sequence ID" value="AKG42681.1"/>
    <property type="molecule type" value="Genomic_DNA"/>
</dbReference>
<organism evidence="3 4">
    <name type="scientific">Streptomyces xiamenensis</name>
    <dbReference type="NCBI Taxonomy" id="408015"/>
    <lineage>
        <taxon>Bacteria</taxon>
        <taxon>Bacillati</taxon>
        <taxon>Actinomycetota</taxon>
        <taxon>Actinomycetes</taxon>
        <taxon>Kitasatosporales</taxon>
        <taxon>Streptomycetaceae</taxon>
        <taxon>Streptomyces</taxon>
    </lineage>
</organism>
<feature type="signal peptide" evidence="1">
    <location>
        <begin position="1"/>
        <end position="24"/>
    </location>
</feature>
<keyword evidence="1" id="KW-0732">Signal</keyword>
<protein>
    <recommendedName>
        <fullName evidence="2">DUF1023 domain-containing protein</fullName>
    </recommendedName>
</protein>
<dbReference type="ESTHER" id="9actn-a0a0f7cnc7">
    <property type="family name" value="Duf_1023"/>
</dbReference>
<dbReference type="InterPro" id="IPR010427">
    <property type="entry name" value="DUF1023"/>
</dbReference>
<evidence type="ECO:0000313" key="3">
    <source>
        <dbReference type="EMBL" id="AKG42681.1"/>
    </source>
</evidence>
<evidence type="ECO:0000313" key="4">
    <source>
        <dbReference type="Proteomes" id="UP000034034"/>
    </source>
</evidence>
<feature type="domain" description="DUF1023" evidence="2">
    <location>
        <begin position="126"/>
        <end position="299"/>
    </location>
</feature>
<dbReference type="STRING" id="408015.SXIM_12970"/>
<dbReference type="PATRIC" id="fig|408015.6.peg.1330"/>
<dbReference type="RefSeq" id="WP_046723224.1">
    <property type="nucleotide sequence ID" value="NZ_CP009922.3"/>
</dbReference>
<keyword evidence="4" id="KW-1185">Reference proteome</keyword>